<evidence type="ECO:0000259" key="1">
    <source>
        <dbReference type="Pfam" id="PF00462"/>
    </source>
</evidence>
<dbReference type="InterPro" id="IPR036249">
    <property type="entry name" value="Thioredoxin-like_sf"/>
</dbReference>
<dbReference type="EMBL" id="JATAAI010000037">
    <property type="protein sequence ID" value="KAK1734605.1"/>
    <property type="molecule type" value="Genomic_DNA"/>
</dbReference>
<accession>A0AAD8XW92</accession>
<proteinExistence type="predicted"/>
<dbReference type="SUPFAM" id="SSF52833">
    <property type="entry name" value="Thioredoxin-like"/>
    <property type="match status" value="1"/>
</dbReference>
<dbReference type="PANTHER" id="PTHR45694:SF18">
    <property type="entry name" value="GLUTAREDOXIN-1-RELATED"/>
    <property type="match status" value="1"/>
</dbReference>
<dbReference type="PRINTS" id="PR00160">
    <property type="entry name" value="GLUTAREDOXIN"/>
</dbReference>
<name>A0AAD8XW92_9STRA</name>
<dbReference type="InterPro" id="IPR014025">
    <property type="entry name" value="Glutaredoxin_subgr"/>
</dbReference>
<evidence type="ECO:0000313" key="3">
    <source>
        <dbReference type="Proteomes" id="UP001224775"/>
    </source>
</evidence>
<dbReference type="Proteomes" id="UP001224775">
    <property type="component" value="Unassembled WGS sequence"/>
</dbReference>
<organism evidence="2 3">
    <name type="scientific">Skeletonema marinoi</name>
    <dbReference type="NCBI Taxonomy" id="267567"/>
    <lineage>
        <taxon>Eukaryota</taxon>
        <taxon>Sar</taxon>
        <taxon>Stramenopiles</taxon>
        <taxon>Ochrophyta</taxon>
        <taxon>Bacillariophyta</taxon>
        <taxon>Coscinodiscophyceae</taxon>
        <taxon>Thalassiosirophycidae</taxon>
        <taxon>Thalassiosirales</taxon>
        <taxon>Skeletonemataceae</taxon>
        <taxon>Skeletonema</taxon>
        <taxon>Skeletonema marinoi-dohrnii complex</taxon>
    </lineage>
</organism>
<dbReference type="Gene3D" id="3.40.30.10">
    <property type="entry name" value="Glutaredoxin"/>
    <property type="match status" value="1"/>
</dbReference>
<dbReference type="GO" id="GO:0015038">
    <property type="term" value="F:glutathione disulfide oxidoreductase activity"/>
    <property type="evidence" value="ECO:0007669"/>
    <property type="project" value="TreeGrafter"/>
</dbReference>
<feature type="domain" description="Glutaredoxin" evidence="1">
    <location>
        <begin position="74"/>
        <end position="122"/>
    </location>
</feature>
<keyword evidence="3" id="KW-1185">Reference proteome</keyword>
<dbReference type="AlphaFoldDB" id="A0AAD8XW92"/>
<dbReference type="GO" id="GO:0034599">
    <property type="term" value="P:cellular response to oxidative stress"/>
    <property type="evidence" value="ECO:0007669"/>
    <property type="project" value="TreeGrafter"/>
</dbReference>
<dbReference type="CDD" id="cd03419">
    <property type="entry name" value="GRX_GRXh_1_2_like"/>
    <property type="match status" value="1"/>
</dbReference>
<protein>
    <submittedName>
        <fullName evidence="2">Glutaredoxin</fullName>
    </submittedName>
</protein>
<dbReference type="GO" id="GO:0005737">
    <property type="term" value="C:cytoplasm"/>
    <property type="evidence" value="ECO:0007669"/>
    <property type="project" value="TreeGrafter"/>
</dbReference>
<dbReference type="PROSITE" id="PS51354">
    <property type="entry name" value="GLUTAREDOXIN_2"/>
    <property type="match status" value="1"/>
</dbReference>
<dbReference type="InterPro" id="IPR002109">
    <property type="entry name" value="Glutaredoxin"/>
</dbReference>
<evidence type="ECO:0000313" key="2">
    <source>
        <dbReference type="EMBL" id="KAK1734605.1"/>
    </source>
</evidence>
<dbReference type="PANTHER" id="PTHR45694">
    <property type="entry name" value="GLUTAREDOXIN 2"/>
    <property type="match status" value="1"/>
</dbReference>
<sequence length="196" mass="21459">MKFPVIVGAVLVAGSGVAVAFTSRNSAAVRSASTAFANNFSSRASTRSTTAAYATPMEFAKAEIASNDVVVFSKAYSTLESMNIEAKVIELDQRDDGNDIQAAVLDISGQRTVPNVFIKGKHLGGNDDTQAAARSGKLQRCWRAKYLDVHIMCTLVSILVKTSRHTALFEQYNKISRTQNKINCSYSQMYLQDKRY</sequence>
<gene>
    <name evidence="2" type="ORF">QTG54_014478</name>
</gene>
<dbReference type="Pfam" id="PF00462">
    <property type="entry name" value="Glutaredoxin"/>
    <property type="match status" value="1"/>
</dbReference>
<comment type="caution">
    <text evidence="2">The sequence shown here is derived from an EMBL/GenBank/DDBJ whole genome shotgun (WGS) entry which is preliminary data.</text>
</comment>
<reference evidence="2" key="1">
    <citation type="submission" date="2023-06" db="EMBL/GenBank/DDBJ databases">
        <title>Survivors Of The Sea: Transcriptome response of Skeletonema marinoi to long-term dormancy.</title>
        <authorList>
            <person name="Pinder M.I.M."/>
            <person name="Kourtchenko O."/>
            <person name="Robertson E.K."/>
            <person name="Larsson T."/>
            <person name="Maumus F."/>
            <person name="Osuna-Cruz C.M."/>
            <person name="Vancaester E."/>
            <person name="Stenow R."/>
            <person name="Vandepoele K."/>
            <person name="Ploug H."/>
            <person name="Bruchert V."/>
            <person name="Godhe A."/>
            <person name="Topel M."/>
        </authorList>
    </citation>
    <scope>NUCLEOTIDE SEQUENCE</scope>
    <source>
        <strain evidence="2">R05AC</strain>
    </source>
</reference>